<proteinExistence type="predicted"/>
<evidence type="ECO:0000313" key="1">
    <source>
        <dbReference type="EMBL" id="SCY93181.1"/>
    </source>
</evidence>
<evidence type="ECO:0000313" key="2">
    <source>
        <dbReference type="Proteomes" id="UP000198636"/>
    </source>
</evidence>
<reference evidence="1 2" key="1">
    <citation type="submission" date="2016-10" db="EMBL/GenBank/DDBJ databases">
        <authorList>
            <person name="de Groot N.N."/>
        </authorList>
    </citation>
    <scope>NUCLEOTIDE SEQUENCE [LARGE SCALE GENOMIC DNA]</scope>
    <source>
        <strain evidence="1 2">DSM 18978</strain>
    </source>
</reference>
<keyword evidence="2" id="KW-1185">Reference proteome</keyword>
<dbReference type="STRING" id="1120976.SAMN03080606_03110"/>
<dbReference type="Gene3D" id="3.10.450.40">
    <property type="match status" value="1"/>
</dbReference>
<gene>
    <name evidence="1" type="ORF">SAMN03080606_03110</name>
</gene>
<name>A0A1G5JZ24_9FIRM</name>
<protein>
    <recommendedName>
        <fullName evidence="3">DUF2634 domain-containing protein</fullName>
    </recommendedName>
</protein>
<accession>A0A1G5JZ24</accession>
<dbReference type="EMBL" id="FMUS01000022">
    <property type="protein sequence ID" value="SCY93181.1"/>
    <property type="molecule type" value="Genomic_DNA"/>
</dbReference>
<organism evidence="1 2">
    <name type="scientific">Alkaliphilus peptidifermentans DSM 18978</name>
    <dbReference type="NCBI Taxonomy" id="1120976"/>
    <lineage>
        <taxon>Bacteria</taxon>
        <taxon>Bacillati</taxon>
        <taxon>Bacillota</taxon>
        <taxon>Clostridia</taxon>
        <taxon>Peptostreptococcales</taxon>
        <taxon>Natronincolaceae</taxon>
        <taxon>Alkaliphilus</taxon>
    </lineage>
</organism>
<dbReference type="SUPFAM" id="SSF160719">
    <property type="entry name" value="gpW/gp25-like"/>
    <property type="match status" value="1"/>
</dbReference>
<dbReference type="Proteomes" id="UP000198636">
    <property type="component" value="Unassembled WGS sequence"/>
</dbReference>
<evidence type="ECO:0008006" key="3">
    <source>
        <dbReference type="Google" id="ProtNLM"/>
    </source>
</evidence>
<dbReference type="Pfam" id="PF10934">
    <property type="entry name" value="Sheath_initiator"/>
    <property type="match status" value="1"/>
</dbReference>
<dbReference type="AlphaFoldDB" id="A0A1G5JZ24"/>
<sequence>MIPKGGISNTSVQEIEEPSYTWRLDFTKGRITGMLDELEAIKQAVFMILQTERFKYIIYSFNYGHELRSLMGKNPLYVKSEITRIIKAALKQDDRIQGIENMNIIMNKDGMTAAFTVITNYGDFKFTQEVR</sequence>
<dbReference type="OrthoDB" id="89089at2"/>
<dbReference type="InterPro" id="IPR020288">
    <property type="entry name" value="Sheath_initiator"/>
</dbReference>
<dbReference type="RefSeq" id="WP_091545406.1">
    <property type="nucleotide sequence ID" value="NZ_FMUS01000022.1"/>
</dbReference>